<dbReference type="NCBIfam" id="TIGR02448">
    <property type="entry name" value="conserverd hypothetical protein"/>
    <property type="match status" value="1"/>
</dbReference>
<accession>A0A1Z3N3X4</accession>
<keyword evidence="1" id="KW-0732">Signal</keyword>
<reference evidence="2 3" key="1">
    <citation type="submission" date="2017-04" db="EMBL/GenBank/DDBJ databases">
        <title>Whole genome sequence of Bdellovibrio bacteriovorus strain SSB218315.</title>
        <authorList>
            <person name="Oyedara O."/>
            <person name="Rodriguez-Perez M.A."/>
        </authorList>
    </citation>
    <scope>NUCLEOTIDE SEQUENCE [LARGE SCALE GENOMIC DNA]</scope>
    <source>
        <strain evidence="2 3">SSB218315</strain>
    </source>
</reference>
<evidence type="ECO:0000256" key="1">
    <source>
        <dbReference type="SAM" id="SignalP"/>
    </source>
</evidence>
<feature type="signal peptide" evidence="1">
    <location>
        <begin position="1"/>
        <end position="18"/>
    </location>
</feature>
<dbReference type="OrthoDB" id="5295952at2"/>
<name>A0A1Z3N3X4_BDEBC</name>
<dbReference type="InterPro" id="IPR012661">
    <property type="entry name" value="CHP02448"/>
</dbReference>
<dbReference type="AlphaFoldDB" id="A0A1Z3N3X4"/>
<dbReference type="Proteomes" id="UP000197003">
    <property type="component" value="Chromosome"/>
</dbReference>
<proteinExistence type="predicted"/>
<organism evidence="2 3">
    <name type="scientific">Bdellovibrio bacteriovorus</name>
    <dbReference type="NCBI Taxonomy" id="959"/>
    <lineage>
        <taxon>Bacteria</taxon>
        <taxon>Pseudomonadati</taxon>
        <taxon>Bdellovibrionota</taxon>
        <taxon>Bdellovibrionia</taxon>
        <taxon>Bdellovibrionales</taxon>
        <taxon>Pseudobdellovibrionaceae</taxon>
        <taxon>Bdellovibrio</taxon>
    </lineage>
</organism>
<protein>
    <recommendedName>
        <fullName evidence="4">Holliday junction resolvasome, helicase subunit</fullName>
    </recommendedName>
</protein>
<gene>
    <name evidence="2" type="ORF">B9G79_00595</name>
</gene>
<sequence length="112" mass="11510">MKKSVIVALLLSATMAQATEISQVYSASVTSTVDSILAIPLMTTGGVVATSASISGQTLKLVVEAKEDAATMVASDGAIRGVSFQKAVEAIRAENPKLQASDLEIAEGILKM</sequence>
<dbReference type="RefSeq" id="WP_088563830.1">
    <property type="nucleotide sequence ID" value="NZ_CP020946.1"/>
</dbReference>
<evidence type="ECO:0000313" key="3">
    <source>
        <dbReference type="Proteomes" id="UP000197003"/>
    </source>
</evidence>
<dbReference type="Pfam" id="PF09498">
    <property type="entry name" value="DUF2388"/>
    <property type="match status" value="1"/>
</dbReference>
<evidence type="ECO:0008006" key="4">
    <source>
        <dbReference type="Google" id="ProtNLM"/>
    </source>
</evidence>
<evidence type="ECO:0000313" key="2">
    <source>
        <dbReference type="EMBL" id="ASD62165.1"/>
    </source>
</evidence>
<dbReference type="EMBL" id="CP020946">
    <property type="protein sequence ID" value="ASD62165.1"/>
    <property type="molecule type" value="Genomic_DNA"/>
</dbReference>
<feature type="chain" id="PRO_5012893415" description="Holliday junction resolvasome, helicase subunit" evidence="1">
    <location>
        <begin position="19"/>
        <end position="112"/>
    </location>
</feature>